<name>A0A2S8FW01_9BACT</name>
<evidence type="ECO:0008006" key="4">
    <source>
        <dbReference type="Google" id="ProtNLM"/>
    </source>
</evidence>
<evidence type="ECO:0000313" key="3">
    <source>
        <dbReference type="Proteomes" id="UP000238322"/>
    </source>
</evidence>
<organism evidence="2 3">
    <name type="scientific">Blastopirellula marina</name>
    <dbReference type="NCBI Taxonomy" id="124"/>
    <lineage>
        <taxon>Bacteria</taxon>
        <taxon>Pseudomonadati</taxon>
        <taxon>Planctomycetota</taxon>
        <taxon>Planctomycetia</taxon>
        <taxon>Pirellulales</taxon>
        <taxon>Pirellulaceae</taxon>
        <taxon>Blastopirellula</taxon>
    </lineage>
</organism>
<reference evidence="2 3" key="1">
    <citation type="submission" date="2018-02" db="EMBL/GenBank/DDBJ databases">
        <title>Comparative genomes isolates from brazilian mangrove.</title>
        <authorList>
            <person name="Araujo J.E."/>
            <person name="Taketani R.G."/>
            <person name="Silva M.C.P."/>
            <person name="Loureco M.V."/>
            <person name="Andreote F.D."/>
        </authorList>
    </citation>
    <scope>NUCLEOTIDE SEQUENCE [LARGE SCALE GENOMIC DNA]</scope>
    <source>
        <strain evidence="2 3">Hex-1 MGV</strain>
    </source>
</reference>
<feature type="chain" id="PRO_5015430018" description="Thioredoxin domain-containing protein" evidence="1">
    <location>
        <begin position="23"/>
        <end position="188"/>
    </location>
</feature>
<dbReference type="Proteomes" id="UP000238322">
    <property type="component" value="Unassembled WGS sequence"/>
</dbReference>
<comment type="caution">
    <text evidence="2">The sequence shown here is derived from an EMBL/GenBank/DDBJ whole genome shotgun (WGS) entry which is preliminary data.</text>
</comment>
<proteinExistence type="predicted"/>
<dbReference type="RefSeq" id="WP_105329623.1">
    <property type="nucleotide sequence ID" value="NZ_PUHY01000006.1"/>
</dbReference>
<dbReference type="EMBL" id="PUHY01000006">
    <property type="protein sequence ID" value="PQO36333.1"/>
    <property type="molecule type" value="Genomic_DNA"/>
</dbReference>
<keyword evidence="1" id="KW-0732">Signal</keyword>
<feature type="signal peptide" evidence="1">
    <location>
        <begin position="1"/>
        <end position="22"/>
    </location>
</feature>
<protein>
    <recommendedName>
        <fullName evidence="4">Thioredoxin domain-containing protein</fullName>
    </recommendedName>
</protein>
<sequence length="188" mass="20125">MRHLTVALTMFALVAGTSLVSAEETKSGLQKGEMIGAFYVTKLAGAKEDGVDVGKNLCYRCKNGGRPQVVIFTRSSDKAVIDLVKQLDAAIVKNEDKQLRAFVNYLGDEKASAKSDAEKLAKVSETSNVPFVLPNEFENGPEDYGINPKAEVTIIMAKGGKVEANYAAGSAKDLKVDAVIADLNKILN</sequence>
<accession>A0A2S8FW01</accession>
<dbReference type="AlphaFoldDB" id="A0A2S8FW01"/>
<evidence type="ECO:0000256" key="1">
    <source>
        <dbReference type="SAM" id="SignalP"/>
    </source>
</evidence>
<dbReference type="OrthoDB" id="265402at2"/>
<evidence type="ECO:0000313" key="2">
    <source>
        <dbReference type="EMBL" id="PQO36333.1"/>
    </source>
</evidence>
<gene>
    <name evidence="2" type="ORF">C5Y83_10510</name>
</gene>